<dbReference type="Pfam" id="PF08774">
    <property type="entry name" value="VRR_NUC"/>
    <property type="match status" value="1"/>
</dbReference>
<reference evidence="13 14" key="1">
    <citation type="submission" date="2019-06" db="EMBL/GenBank/DDBJ databases">
        <title>Draft genome of Aliikangiella marina GYP-15.</title>
        <authorList>
            <person name="Wang G."/>
        </authorList>
    </citation>
    <scope>NUCLEOTIDE SEQUENCE [LARGE SCALE GENOMIC DNA]</scope>
    <source>
        <strain evidence="13 14">GYP-15</strain>
    </source>
</reference>
<dbReference type="PANTHER" id="PTHR15749">
    <property type="entry name" value="FANCONI-ASSOCIATED NUCLEASE 1"/>
    <property type="match status" value="1"/>
</dbReference>
<dbReference type="InterPro" id="IPR049125">
    <property type="entry name" value="FAN1-like_WH"/>
</dbReference>
<evidence type="ECO:0000256" key="5">
    <source>
        <dbReference type="ARBA" id="ARBA00012029"/>
    </source>
</evidence>
<dbReference type="EC" id="3.1.4.1" evidence="5"/>
<name>A0A545T6F9_9GAMM</name>
<protein>
    <recommendedName>
        <fullName evidence="5">phosphodiesterase I</fullName>
        <ecNumber evidence="5">3.1.4.1</ecNumber>
    </recommendedName>
</protein>
<evidence type="ECO:0000256" key="9">
    <source>
        <dbReference type="ARBA" id="ARBA00022842"/>
    </source>
</evidence>
<dbReference type="Gene3D" id="3.40.1350.10">
    <property type="match status" value="1"/>
</dbReference>
<dbReference type="GO" id="GO:0003676">
    <property type="term" value="F:nucleic acid binding"/>
    <property type="evidence" value="ECO:0007669"/>
    <property type="project" value="InterPro"/>
</dbReference>
<keyword evidence="8" id="KW-0378">Hydrolase</keyword>
<comment type="cofactor">
    <cofactor evidence="2">
        <name>Mn(2+)</name>
        <dbReference type="ChEBI" id="CHEBI:29035"/>
    </cofactor>
</comment>
<evidence type="ECO:0000256" key="1">
    <source>
        <dbReference type="ARBA" id="ARBA00000983"/>
    </source>
</evidence>
<sequence>MIELPQGYYLTNFLELVDYVYEQYNDLLNKQETEFYLNFKSLTKEAQFLYVRMLTRKGLVFRESKLNYQEIKDIQSASKTLSKASLVELNPPLAAESLIPVFSKPEWISILKQLELDKETIVSIKKLSRGALDEMLIELDKEFDLYTLIDEPIILLSQFEAFETFKLLFFGNLNQDLTDFVLRDLGLYRFESYQIDRNSRLFSSREQIENYLNYYQVLEGLDEALQGDCKAIINFHQLLPQVEATDNTLMRRVQRVNISLARQLERLASLDQALSIYRENSLEPSRERQARILLKQNKVDRSLEICQQIINAPRSESELIFAQEFGFRAAKKHKIKWPQPDGYKPPQETISIPQTEDNVEISARQYFSQYGECFYIENGLFLSVFGLHYWPLFFAPIKGAFTNPFQFRPHDLYEDDFLKKRQDIYQKLSLTVDNMQDNIENYLNRISEKQGTSTPFVFWELLTKDLLEFAFEHIPGTHWKQIFDRIFLDIKANRSGFPDLILFPAEGGYELIEIKGPGDKLQKNQLRWMKYFAKHDIPHKVVNVEWQ</sequence>
<dbReference type="Pfam" id="PF21315">
    <property type="entry name" value="FAN1_HTH"/>
    <property type="match status" value="1"/>
</dbReference>
<dbReference type="EMBL" id="VIKR01000004">
    <property type="protein sequence ID" value="TQV72809.1"/>
    <property type="molecule type" value="Genomic_DNA"/>
</dbReference>
<evidence type="ECO:0000256" key="2">
    <source>
        <dbReference type="ARBA" id="ARBA00001936"/>
    </source>
</evidence>
<evidence type="ECO:0000256" key="11">
    <source>
        <dbReference type="SAM" id="Coils"/>
    </source>
</evidence>
<evidence type="ECO:0000256" key="7">
    <source>
        <dbReference type="ARBA" id="ARBA00022723"/>
    </source>
</evidence>
<dbReference type="InterPro" id="IPR014883">
    <property type="entry name" value="VRR_NUC"/>
</dbReference>
<dbReference type="RefSeq" id="WP_142942920.1">
    <property type="nucleotide sequence ID" value="NZ_VIKR01000004.1"/>
</dbReference>
<dbReference type="InterPro" id="IPR033315">
    <property type="entry name" value="Fan1-like"/>
</dbReference>
<evidence type="ECO:0000256" key="8">
    <source>
        <dbReference type="ARBA" id="ARBA00022801"/>
    </source>
</evidence>
<feature type="coiled-coil region" evidence="11">
    <location>
        <begin position="425"/>
        <end position="452"/>
    </location>
</feature>
<dbReference type="GO" id="GO:0046872">
    <property type="term" value="F:metal ion binding"/>
    <property type="evidence" value="ECO:0007669"/>
    <property type="project" value="UniProtKB-KW"/>
</dbReference>
<dbReference type="OrthoDB" id="9803913at2"/>
<keyword evidence="11" id="KW-0175">Coiled coil</keyword>
<dbReference type="PANTHER" id="PTHR15749:SF4">
    <property type="entry name" value="FANCONI-ASSOCIATED NUCLEASE 1"/>
    <property type="match status" value="1"/>
</dbReference>
<evidence type="ECO:0000313" key="13">
    <source>
        <dbReference type="EMBL" id="TQV72809.1"/>
    </source>
</evidence>
<keyword evidence="10" id="KW-0464">Manganese</keyword>
<proteinExistence type="inferred from homology"/>
<dbReference type="Proteomes" id="UP000317839">
    <property type="component" value="Unassembled WGS sequence"/>
</dbReference>
<dbReference type="SMART" id="SM00990">
    <property type="entry name" value="VRR_NUC"/>
    <property type="match status" value="1"/>
</dbReference>
<evidence type="ECO:0000256" key="3">
    <source>
        <dbReference type="ARBA" id="ARBA00001946"/>
    </source>
</evidence>
<keyword evidence="6" id="KW-0540">Nuclease</keyword>
<dbReference type="InterPro" id="IPR011856">
    <property type="entry name" value="tRNA_endonuc-like_dom_sf"/>
</dbReference>
<keyword evidence="9" id="KW-0460">Magnesium</keyword>
<dbReference type="GO" id="GO:0004528">
    <property type="term" value="F:phosphodiesterase I activity"/>
    <property type="evidence" value="ECO:0007669"/>
    <property type="project" value="UniProtKB-EC"/>
</dbReference>
<feature type="domain" description="VRR-NUC" evidence="12">
    <location>
        <begin position="435"/>
        <end position="546"/>
    </location>
</feature>
<evidence type="ECO:0000256" key="10">
    <source>
        <dbReference type="ARBA" id="ARBA00023211"/>
    </source>
</evidence>
<evidence type="ECO:0000259" key="12">
    <source>
        <dbReference type="SMART" id="SM00990"/>
    </source>
</evidence>
<accession>A0A545T6F9</accession>
<gene>
    <name evidence="13" type="ORF">FLL45_15175</name>
</gene>
<organism evidence="13 14">
    <name type="scientific">Aliikangiella marina</name>
    <dbReference type="NCBI Taxonomy" id="1712262"/>
    <lineage>
        <taxon>Bacteria</taxon>
        <taxon>Pseudomonadati</taxon>
        <taxon>Pseudomonadota</taxon>
        <taxon>Gammaproteobacteria</taxon>
        <taxon>Oceanospirillales</taxon>
        <taxon>Pleioneaceae</taxon>
        <taxon>Aliikangiella</taxon>
    </lineage>
</organism>
<evidence type="ECO:0000256" key="6">
    <source>
        <dbReference type="ARBA" id="ARBA00022722"/>
    </source>
</evidence>
<comment type="similarity">
    <text evidence="4">Belongs to the FAN1 family.</text>
</comment>
<comment type="cofactor">
    <cofactor evidence="3">
        <name>Mg(2+)</name>
        <dbReference type="ChEBI" id="CHEBI:18420"/>
    </cofactor>
</comment>
<comment type="caution">
    <text evidence="13">The sequence shown here is derived from an EMBL/GenBank/DDBJ whole genome shotgun (WGS) entry which is preliminary data.</text>
</comment>
<keyword evidence="7" id="KW-0479">Metal-binding</keyword>
<keyword evidence="14" id="KW-1185">Reference proteome</keyword>
<evidence type="ECO:0000256" key="4">
    <source>
        <dbReference type="ARBA" id="ARBA00005533"/>
    </source>
</evidence>
<dbReference type="AlphaFoldDB" id="A0A545T6F9"/>
<comment type="catalytic activity">
    <reaction evidence="1">
        <text>Hydrolytically removes 5'-nucleotides successively from the 3'-hydroxy termini of 3'-hydroxy-terminated oligonucleotides.</text>
        <dbReference type="EC" id="3.1.4.1"/>
    </reaction>
</comment>
<dbReference type="GO" id="GO:0036297">
    <property type="term" value="P:interstrand cross-link repair"/>
    <property type="evidence" value="ECO:0007669"/>
    <property type="project" value="InterPro"/>
</dbReference>
<evidence type="ECO:0000313" key="14">
    <source>
        <dbReference type="Proteomes" id="UP000317839"/>
    </source>
</evidence>